<feature type="binding site" evidence="17">
    <location>
        <position position="9"/>
    </location>
    <ligand>
        <name>[4Fe-4S] cluster</name>
        <dbReference type="ChEBI" id="CHEBI:49883"/>
    </ligand>
</feature>
<reference evidence="18 19" key="1">
    <citation type="journal article" date="2016" name="Nat. Commun.">
        <title>Thousands of microbial genomes shed light on interconnected biogeochemical processes in an aquifer system.</title>
        <authorList>
            <person name="Anantharaman K."/>
            <person name="Brown C.T."/>
            <person name="Hug L.A."/>
            <person name="Sharon I."/>
            <person name="Castelle C.J."/>
            <person name="Probst A.J."/>
            <person name="Thomas B.C."/>
            <person name="Singh A."/>
            <person name="Wilkins M.J."/>
            <person name="Karaoz U."/>
            <person name="Brodie E.L."/>
            <person name="Williams K.H."/>
            <person name="Hubbard S.S."/>
            <person name="Banfield J.F."/>
        </authorList>
    </citation>
    <scope>NUCLEOTIDE SEQUENCE [LARGE SCALE GENOMIC DNA]</scope>
</reference>
<evidence type="ECO:0000256" key="3">
    <source>
        <dbReference type="ARBA" id="ARBA00008207"/>
    </source>
</evidence>
<keyword evidence="14 17" id="KW-0676">Redox-active center</keyword>
<dbReference type="EMBL" id="MEUG01000001">
    <property type="protein sequence ID" value="OGC28698.1"/>
    <property type="molecule type" value="Genomic_DNA"/>
</dbReference>
<evidence type="ECO:0000256" key="13">
    <source>
        <dbReference type="ARBA" id="ARBA00023157"/>
    </source>
</evidence>
<evidence type="ECO:0000256" key="9">
    <source>
        <dbReference type="ARBA" id="ARBA00022785"/>
    </source>
</evidence>
<feature type="binding site" evidence="17">
    <location>
        <position position="10"/>
    </location>
    <ligand>
        <name>[4Fe-4S] cluster</name>
        <dbReference type="ChEBI" id="CHEBI:49883"/>
    </ligand>
</feature>
<evidence type="ECO:0000256" key="10">
    <source>
        <dbReference type="ARBA" id="ARBA00023002"/>
    </source>
</evidence>
<keyword evidence="10 17" id="KW-0560">Oxidoreductase</keyword>
<comment type="caution">
    <text evidence="18">The sequence shown here is derived from an EMBL/GenBank/DDBJ whole genome shotgun (WGS) entry which is preliminary data.</text>
</comment>
<dbReference type="InterPro" id="IPR003828">
    <property type="entry name" value="QueH"/>
</dbReference>
<sequence>MNGLLLNVCCAPCALPIIDHLLAVERLPIGSLALYFYGPNIFPEAEYLKRLEETRRIAVQYGLEFVEGGYDHNSWLTYLKERLDAPLESYGENSERCQLCFKFRLLTTAEYAAENNFQEFATTLSVSRFKDTTAINDFGEELARESKLKYRTFPLDADEAHKKGLELSRQYGVYRQKYCGCEFSLPPT</sequence>
<evidence type="ECO:0000313" key="19">
    <source>
        <dbReference type="Proteomes" id="UP000178602"/>
    </source>
</evidence>
<keyword evidence="8 17" id="KW-0479">Metal-binding</keyword>
<organism evidence="18 19">
    <name type="scientific">candidate division WOR-1 bacterium RIFOXYC12_FULL_54_18</name>
    <dbReference type="NCBI Taxonomy" id="1802584"/>
    <lineage>
        <taxon>Bacteria</taxon>
        <taxon>Bacillati</taxon>
        <taxon>Saganbacteria</taxon>
    </lineage>
</organism>
<dbReference type="HAMAP" id="MF_02089">
    <property type="entry name" value="QueH"/>
    <property type="match status" value="1"/>
</dbReference>
<dbReference type="GO" id="GO:0046872">
    <property type="term" value="F:metal ion binding"/>
    <property type="evidence" value="ECO:0007669"/>
    <property type="project" value="UniProtKB-KW"/>
</dbReference>
<evidence type="ECO:0000256" key="5">
    <source>
        <dbReference type="ARBA" id="ARBA00016895"/>
    </source>
</evidence>
<accession>A0A1F4T7K6</accession>
<dbReference type="GO" id="GO:0008616">
    <property type="term" value="P:tRNA queuosine(34) biosynthetic process"/>
    <property type="evidence" value="ECO:0007669"/>
    <property type="project" value="UniProtKB-UniRule"/>
</dbReference>
<dbReference type="GO" id="GO:0052693">
    <property type="term" value="F:epoxyqueuosine reductase activity"/>
    <property type="evidence" value="ECO:0007669"/>
    <property type="project" value="UniProtKB-UniRule"/>
</dbReference>
<comment type="function">
    <text evidence="1 17">Catalyzes the conversion of epoxyqueuosine (oQ) to queuosine (Q), which is a hypermodified base found in the wobble positions of tRNA(Asp), tRNA(Asn), tRNA(His) and tRNA(Tyr).</text>
</comment>
<proteinExistence type="inferred from homology"/>
<dbReference type="EC" id="1.17.99.6" evidence="4 17"/>
<evidence type="ECO:0000256" key="17">
    <source>
        <dbReference type="HAMAP-Rule" id="MF_02089"/>
    </source>
</evidence>
<evidence type="ECO:0000256" key="2">
    <source>
        <dbReference type="ARBA" id="ARBA00004691"/>
    </source>
</evidence>
<evidence type="ECO:0000256" key="7">
    <source>
        <dbReference type="ARBA" id="ARBA00022694"/>
    </source>
</evidence>
<keyword evidence="12 17" id="KW-0411">Iron-sulfur</keyword>
<dbReference type="PANTHER" id="PTHR36701:SF1">
    <property type="entry name" value="EPOXYQUEUOSINE REDUCTASE QUEH"/>
    <property type="match status" value="1"/>
</dbReference>
<dbReference type="UniPathway" id="UPA00392"/>
<evidence type="ECO:0000256" key="15">
    <source>
        <dbReference type="ARBA" id="ARBA00031446"/>
    </source>
</evidence>
<dbReference type="AlphaFoldDB" id="A0A1F4T7K6"/>
<evidence type="ECO:0000256" key="6">
    <source>
        <dbReference type="ARBA" id="ARBA00022485"/>
    </source>
</evidence>
<evidence type="ECO:0000313" key="18">
    <source>
        <dbReference type="EMBL" id="OGC28698.1"/>
    </source>
</evidence>
<comment type="pathway">
    <text evidence="2 17">tRNA modification; tRNA-queuosine biosynthesis.</text>
</comment>
<keyword evidence="6 17" id="KW-0004">4Fe-4S</keyword>
<keyword evidence="13 17" id="KW-1015">Disulfide bond</keyword>
<evidence type="ECO:0000256" key="8">
    <source>
        <dbReference type="ARBA" id="ARBA00022723"/>
    </source>
</evidence>
<evidence type="ECO:0000256" key="12">
    <source>
        <dbReference type="ARBA" id="ARBA00023014"/>
    </source>
</evidence>
<dbReference type="GO" id="GO:0051539">
    <property type="term" value="F:4 iron, 4 sulfur cluster binding"/>
    <property type="evidence" value="ECO:0007669"/>
    <property type="project" value="UniProtKB-UniRule"/>
</dbReference>
<gene>
    <name evidence="17" type="primary">queH</name>
    <name evidence="18" type="ORF">A3K49_07075</name>
</gene>
<evidence type="ECO:0000256" key="11">
    <source>
        <dbReference type="ARBA" id="ARBA00023004"/>
    </source>
</evidence>
<keyword evidence="7 17" id="KW-0819">tRNA processing</keyword>
<feature type="binding site" evidence="17">
    <location>
        <position position="97"/>
    </location>
    <ligand>
        <name>[4Fe-4S] cluster</name>
        <dbReference type="ChEBI" id="CHEBI:49883"/>
    </ligand>
</feature>
<evidence type="ECO:0000256" key="14">
    <source>
        <dbReference type="ARBA" id="ARBA00023284"/>
    </source>
</evidence>
<feature type="disulfide bond" description="Redox-active" evidence="17">
    <location>
        <begin position="179"/>
        <end position="181"/>
    </location>
</feature>
<evidence type="ECO:0000256" key="4">
    <source>
        <dbReference type="ARBA" id="ARBA00012622"/>
    </source>
</evidence>
<protein>
    <recommendedName>
        <fullName evidence="5 17">Epoxyqueuosine reductase QueH</fullName>
        <ecNumber evidence="4 17">1.17.99.6</ecNumber>
    </recommendedName>
    <alternativeName>
        <fullName evidence="15 17">Queuosine biosynthesis protein QueH</fullName>
    </alternativeName>
</protein>
<comment type="catalytic activity">
    <reaction evidence="16 17">
        <text>epoxyqueuosine(34) in tRNA + AH2 = queuosine(34) in tRNA + A + H2O</text>
        <dbReference type="Rhea" id="RHEA:32159"/>
        <dbReference type="Rhea" id="RHEA-COMP:18571"/>
        <dbReference type="Rhea" id="RHEA-COMP:18582"/>
        <dbReference type="ChEBI" id="CHEBI:13193"/>
        <dbReference type="ChEBI" id="CHEBI:15377"/>
        <dbReference type="ChEBI" id="CHEBI:17499"/>
        <dbReference type="ChEBI" id="CHEBI:194431"/>
        <dbReference type="ChEBI" id="CHEBI:194443"/>
        <dbReference type="EC" id="1.17.99.6"/>
    </reaction>
</comment>
<dbReference type="Pfam" id="PF02677">
    <property type="entry name" value="QueH"/>
    <property type="match status" value="1"/>
</dbReference>
<dbReference type="Proteomes" id="UP000178602">
    <property type="component" value="Unassembled WGS sequence"/>
</dbReference>
<name>A0A1F4T7K6_UNCSA</name>
<keyword evidence="11 17" id="KW-0408">Iron</keyword>
<evidence type="ECO:0000256" key="1">
    <source>
        <dbReference type="ARBA" id="ARBA00002268"/>
    </source>
</evidence>
<dbReference type="PANTHER" id="PTHR36701">
    <property type="entry name" value="EPOXYQUEUOSINE REDUCTASE QUEH"/>
    <property type="match status" value="1"/>
</dbReference>
<evidence type="ECO:0000256" key="16">
    <source>
        <dbReference type="ARBA" id="ARBA00047415"/>
    </source>
</evidence>
<feature type="binding site" evidence="17">
    <location>
        <position position="100"/>
    </location>
    <ligand>
        <name>[4Fe-4S] cluster</name>
        <dbReference type="ChEBI" id="CHEBI:49883"/>
    </ligand>
</feature>
<keyword evidence="9 17" id="KW-0671">Queuosine biosynthesis</keyword>
<comment type="similarity">
    <text evidence="3 17">Belongs to the QueH family.</text>
</comment>